<feature type="region of interest" description="Disordered" evidence="1">
    <location>
        <begin position="1"/>
        <end position="55"/>
    </location>
</feature>
<dbReference type="Proteomes" id="UP000053647">
    <property type="component" value="Unassembled WGS sequence"/>
</dbReference>
<proteinExistence type="predicted"/>
<dbReference type="EMBL" id="KN821716">
    <property type="protein sequence ID" value="KIJ04561.1"/>
    <property type="molecule type" value="Genomic_DNA"/>
</dbReference>
<protein>
    <submittedName>
        <fullName evidence="2">Unplaced genomic scaffold PAXINscaffold_2394, whole genome shotgun sequence</fullName>
    </submittedName>
</protein>
<evidence type="ECO:0000313" key="3">
    <source>
        <dbReference type="Proteomes" id="UP000053647"/>
    </source>
</evidence>
<reference evidence="2 3" key="1">
    <citation type="submission" date="2014-06" db="EMBL/GenBank/DDBJ databases">
        <authorList>
            <consortium name="DOE Joint Genome Institute"/>
            <person name="Kuo A."/>
            <person name="Kohler A."/>
            <person name="Nagy L.G."/>
            <person name="Floudas D."/>
            <person name="Copeland A."/>
            <person name="Barry K.W."/>
            <person name="Cichocki N."/>
            <person name="Veneault-Fourrey C."/>
            <person name="LaButti K."/>
            <person name="Lindquist E.A."/>
            <person name="Lipzen A."/>
            <person name="Lundell T."/>
            <person name="Morin E."/>
            <person name="Murat C."/>
            <person name="Sun H."/>
            <person name="Tunlid A."/>
            <person name="Henrissat B."/>
            <person name="Grigoriev I.V."/>
            <person name="Hibbett D.S."/>
            <person name="Martin F."/>
            <person name="Nordberg H.P."/>
            <person name="Cantor M.N."/>
            <person name="Hua S.X."/>
        </authorList>
    </citation>
    <scope>NUCLEOTIDE SEQUENCE [LARGE SCALE GENOMIC DNA]</scope>
    <source>
        <strain evidence="2 3">ATCC 200175</strain>
    </source>
</reference>
<organism evidence="2 3">
    <name type="scientific">Paxillus involutus ATCC 200175</name>
    <dbReference type="NCBI Taxonomy" id="664439"/>
    <lineage>
        <taxon>Eukaryota</taxon>
        <taxon>Fungi</taxon>
        <taxon>Dikarya</taxon>
        <taxon>Basidiomycota</taxon>
        <taxon>Agaricomycotina</taxon>
        <taxon>Agaricomycetes</taxon>
        <taxon>Agaricomycetidae</taxon>
        <taxon>Boletales</taxon>
        <taxon>Paxilineae</taxon>
        <taxon>Paxillaceae</taxon>
        <taxon>Paxillus</taxon>
    </lineage>
</organism>
<evidence type="ECO:0000313" key="2">
    <source>
        <dbReference type="EMBL" id="KIJ04561.1"/>
    </source>
</evidence>
<name>A0A0C9TBB9_PAXIN</name>
<sequence length="347" mass="37970">MGKARSVKKVKRRSEVQAKQARTLAAARWGKENIFQTSSDPTSSPPAMRSTRSRASELRATLDTAQCRLVLNEKQLAMQAAQIRSQTAEIQQKDTELTKLGSALTAQSSELLGAAETVETLQEELEGVQGSLVDATKTSKKIYALLRNERHKSKRVHANAATSRACLDDIMSEVIPTIRRDAARKMQHQSATSGRELALLQKQATEATSKTISIAEQLTESQKKVKALQMKLLRAARSLAQAAEKGRVIANNKGPVAHLFYRKGVFTSRSRAFARTLVQAGCSQESVGTIMQKACVLLGFQEPRRMARRTVQRSVLEGGVAANIQLAHEISRSNSTLNGKKSCMTAN</sequence>
<keyword evidence="3" id="KW-1185">Reference proteome</keyword>
<dbReference type="HOGENOM" id="CLU_799505_0_0_1"/>
<feature type="compositionally biased region" description="Basic residues" evidence="1">
    <location>
        <begin position="1"/>
        <end position="12"/>
    </location>
</feature>
<accession>A0A0C9TBB9</accession>
<gene>
    <name evidence="2" type="ORF">PAXINDRAFT_22145</name>
</gene>
<dbReference type="AlphaFoldDB" id="A0A0C9TBB9"/>
<reference evidence="3" key="2">
    <citation type="submission" date="2015-01" db="EMBL/GenBank/DDBJ databases">
        <title>Evolutionary Origins and Diversification of the Mycorrhizal Mutualists.</title>
        <authorList>
            <consortium name="DOE Joint Genome Institute"/>
            <consortium name="Mycorrhizal Genomics Consortium"/>
            <person name="Kohler A."/>
            <person name="Kuo A."/>
            <person name="Nagy L.G."/>
            <person name="Floudas D."/>
            <person name="Copeland A."/>
            <person name="Barry K.W."/>
            <person name="Cichocki N."/>
            <person name="Veneault-Fourrey C."/>
            <person name="LaButti K."/>
            <person name="Lindquist E.A."/>
            <person name="Lipzen A."/>
            <person name="Lundell T."/>
            <person name="Morin E."/>
            <person name="Murat C."/>
            <person name="Riley R."/>
            <person name="Ohm R."/>
            <person name="Sun H."/>
            <person name="Tunlid A."/>
            <person name="Henrissat B."/>
            <person name="Grigoriev I.V."/>
            <person name="Hibbett D.S."/>
            <person name="Martin F."/>
        </authorList>
    </citation>
    <scope>NUCLEOTIDE SEQUENCE [LARGE SCALE GENOMIC DNA]</scope>
    <source>
        <strain evidence="3">ATCC 200175</strain>
    </source>
</reference>
<dbReference type="OrthoDB" id="3052721at2759"/>
<evidence type="ECO:0000256" key="1">
    <source>
        <dbReference type="SAM" id="MobiDB-lite"/>
    </source>
</evidence>